<sequence>MAAEADIVFRFGASTKQRRRLALRLRRWVELSRRLAVKRLLVDGSFVTAKPDPQDVDAGVWLPDDFVNRVARGDGDALELETMLLARQPEELFAAEDRRDWDDWVEFFSRTRESDGRRKGLVEVQL</sequence>
<gene>
    <name evidence="1" type="ORF">ENQ76_14920</name>
</gene>
<proteinExistence type="predicted"/>
<dbReference type="EMBL" id="DSOK01000409">
    <property type="protein sequence ID" value="HEN16751.1"/>
    <property type="molecule type" value="Genomic_DNA"/>
</dbReference>
<name>A0A7C2NZ10_9PLAN</name>
<organism evidence="1">
    <name type="scientific">Schlesneria paludicola</name>
    <dbReference type="NCBI Taxonomy" id="360056"/>
    <lineage>
        <taxon>Bacteria</taxon>
        <taxon>Pseudomonadati</taxon>
        <taxon>Planctomycetota</taxon>
        <taxon>Planctomycetia</taxon>
        <taxon>Planctomycetales</taxon>
        <taxon>Planctomycetaceae</taxon>
        <taxon>Schlesneria</taxon>
    </lineage>
</organism>
<dbReference type="AlphaFoldDB" id="A0A7C2NZ10"/>
<reference evidence="1" key="1">
    <citation type="journal article" date="2020" name="mSystems">
        <title>Genome- and Community-Level Interaction Insights into Carbon Utilization and Element Cycling Functions of Hydrothermarchaeota in Hydrothermal Sediment.</title>
        <authorList>
            <person name="Zhou Z."/>
            <person name="Liu Y."/>
            <person name="Xu W."/>
            <person name="Pan J."/>
            <person name="Luo Z.H."/>
            <person name="Li M."/>
        </authorList>
    </citation>
    <scope>NUCLEOTIDE SEQUENCE [LARGE SCALE GENOMIC DNA]</scope>
    <source>
        <strain evidence="1">SpSt-339</strain>
    </source>
</reference>
<evidence type="ECO:0000313" key="1">
    <source>
        <dbReference type="EMBL" id="HEN16751.1"/>
    </source>
</evidence>
<dbReference type="Pfam" id="PF22014">
    <property type="entry name" value="DUF6932"/>
    <property type="match status" value="1"/>
</dbReference>
<dbReference type="InterPro" id="IPR053860">
    <property type="entry name" value="DUF6932"/>
</dbReference>
<protein>
    <submittedName>
        <fullName evidence="1">Uncharacterized protein</fullName>
    </submittedName>
</protein>
<accession>A0A7C2NZ10</accession>
<comment type="caution">
    <text evidence="1">The sequence shown here is derived from an EMBL/GenBank/DDBJ whole genome shotgun (WGS) entry which is preliminary data.</text>
</comment>